<reference evidence="2" key="3">
    <citation type="submission" date="2022-06" db="UniProtKB">
        <authorList>
            <consortium name="EnsemblPlants"/>
        </authorList>
    </citation>
    <scope>IDENTIFICATION</scope>
</reference>
<evidence type="ECO:0000313" key="3">
    <source>
        <dbReference type="Proteomes" id="UP000015106"/>
    </source>
</evidence>
<organism evidence="2 3">
    <name type="scientific">Triticum urartu</name>
    <name type="common">Red wild einkorn</name>
    <name type="synonym">Crithodium urartu</name>
    <dbReference type="NCBI Taxonomy" id="4572"/>
    <lineage>
        <taxon>Eukaryota</taxon>
        <taxon>Viridiplantae</taxon>
        <taxon>Streptophyta</taxon>
        <taxon>Embryophyta</taxon>
        <taxon>Tracheophyta</taxon>
        <taxon>Spermatophyta</taxon>
        <taxon>Magnoliopsida</taxon>
        <taxon>Liliopsida</taxon>
        <taxon>Poales</taxon>
        <taxon>Poaceae</taxon>
        <taxon>BOP clade</taxon>
        <taxon>Pooideae</taxon>
        <taxon>Triticodae</taxon>
        <taxon>Triticeae</taxon>
        <taxon>Triticinae</taxon>
        <taxon>Triticum</taxon>
    </lineage>
</organism>
<accession>A0A8R7QJL1</accession>
<dbReference type="InterPro" id="IPR026960">
    <property type="entry name" value="RVT-Znf"/>
</dbReference>
<protein>
    <recommendedName>
        <fullName evidence="1">Reverse transcriptase zinc-binding domain-containing protein</fullName>
    </recommendedName>
</protein>
<dbReference type="AlphaFoldDB" id="A0A8R7QJL1"/>
<dbReference type="EnsemblPlants" id="TuG1812G0500004153.01.T01">
    <property type="protein sequence ID" value="TuG1812G0500004153.01.T01.cds360996"/>
    <property type="gene ID" value="TuG1812G0500004153.01"/>
</dbReference>
<evidence type="ECO:0000259" key="1">
    <source>
        <dbReference type="Pfam" id="PF13966"/>
    </source>
</evidence>
<keyword evidence="3" id="KW-1185">Reference proteome</keyword>
<feature type="domain" description="Reverse transcriptase zinc-binding" evidence="1">
    <location>
        <begin position="106"/>
        <end position="188"/>
    </location>
</feature>
<dbReference type="Proteomes" id="UP000015106">
    <property type="component" value="Chromosome 5"/>
</dbReference>
<gene>
    <name evidence="2" type="primary">LOC125510595</name>
</gene>
<sequence length="304" mass="35404">MRVKATFFNRTKFVVGDGNNTRFWEDTWLGDAPLALQYPALYRIVQRRDALVATSLQSAPLNIQFRRVLVGDRWEAWIHLVSKLMEVQLTHQPDQLYWKLTKSGEFTVKSMYIDVINSSVIPSSKNVWKVKVPLKIKVFMWFMHKQVILTKDNLIKRNWTGSTRCSFCDRDETIKHLFFECPTARVLWRSVRIAFNITPPNSVRSLFGTWLVGIEAETARQIRVGACALLWAIWNCRNDLAFNRTTTIHFLQVLFRATALIRTWSLLTPTEARACLVTGSVRWEMVARDLFNRFGWRSCNRIGA</sequence>
<reference evidence="2" key="2">
    <citation type="submission" date="2018-03" db="EMBL/GenBank/DDBJ databases">
        <title>The Triticum urartu genome reveals the dynamic nature of wheat genome evolution.</title>
        <authorList>
            <person name="Ling H."/>
            <person name="Ma B."/>
            <person name="Shi X."/>
            <person name="Liu H."/>
            <person name="Dong L."/>
            <person name="Sun H."/>
            <person name="Cao Y."/>
            <person name="Gao Q."/>
            <person name="Zheng S."/>
            <person name="Li Y."/>
            <person name="Yu Y."/>
            <person name="Du H."/>
            <person name="Qi M."/>
            <person name="Li Y."/>
            <person name="Yu H."/>
            <person name="Cui Y."/>
            <person name="Wang N."/>
            <person name="Chen C."/>
            <person name="Wu H."/>
            <person name="Zhao Y."/>
            <person name="Zhang J."/>
            <person name="Li Y."/>
            <person name="Zhou W."/>
            <person name="Zhang B."/>
            <person name="Hu W."/>
            <person name="Eijk M."/>
            <person name="Tang J."/>
            <person name="Witsenboer H."/>
            <person name="Zhao S."/>
            <person name="Li Z."/>
            <person name="Zhang A."/>
            <person name="Wang D."/>
            <person name="Liang C."/>
        </authorList>
    </citation>
    <scope>NUCLEOTIDE SEQUENCE [LARGE SCALE GENOMIC DNA]</scope>
    <source>
        <strain evidence="2">cv. G1812</strain>
    </source>
</reference>
<evidence type="ECO:0000313" key="2">
    <source>
        <dbReference type="EnsemblPlants" id="TuG1812G0500004153.01.T01.cds360996"/>
    </source>
</evidence>
<proteinExistence type="predicted"/>
<dbReference type="Gramene" id="TuG1812G0500004153.01.T01">
    <property type="protein sequence ID" value="TuG1812G0500004153.01.T01.cds360996"/>
    <property type="gene ID" value="TuG1812G0500004153.01"/>
</dbReference>
<name>A0A8R7QJL1_TRIUA</name>
<reference evidence="3" key="1">
    <citation type="journal article" date="2013" name="Nature">
        <title>Draft genome of the wheat A-genome progenitor Triticum urartu.</title>
        <authorList>
            <person name="Ling H.Q."/>
            <person name="Zhao S."/>
            <person name="Liu D."/>
            <person name="Wang J."/>
            <person name="Sun H."/>
            <person name="Zhang C."/>
            <person name="Fan H."/>
            <person name="Li D."/>
            <person name="Dong L."/>
            <person name="Tao Y."/>
            <person name="Gao C."/>
            <person name="Wu H."/>
            <person name="Li Y."/>
            <person name="Cui Y."/>
            <person name="Guo X."/>
            <person name="Zheng S."/>
            <person name="Wang B."/>
            <person name="Yu K."/>
            <person name="Liang Q."/>
            <person name="Yang W."/>
            <person name="Lou X."/>
            <person name="Chen J."/>
            <person name="Feng M."/>
            <person name="Jian J."/>
            <person name="Zhang X."/>
            <person name="Luo G."/>
            <person name="Jiang Y."/>
            <person name="Liu J."/>
            <person name="Wang Z."/>
            <person name="Sha Y."/>
            <person name="Zhang B."/>
            <person name="Wu H."/>
            <person name="Tang D."/>
            <person name="Shen Q."/>
            <person name="Xue P."/>
            <person name="Zou S."/>
            <person name="Wang X."/>
            <person name="Liu X."/>
            <person name="Wang F."/>
            <person name="Yang Y."/>
            <person name="An X."/>
            <person name="Dong Z."/>
            <person name="Zhang K."/>
            <person name="Zhang X."/>
            <person name="Luo M.C."/>
            <person name="Dvorak J."/>
            <person name="Tong Y."/>
            <person name="Wang J."/>
            <person name="Yang H."/>
            <person name="Li Z."/>
            <person name="Wang D."/>
            <person name="Zhang A."/>
            <person name="Wang J."/>
        </authorList>
    </citation>
    <scope>NUCLEOTIDE SEQUENCE</scope>
    <source>
        <strain evidence="3">cv. G1812</strain>
    </source>
</reference>
<dbReference type="PANTHER" id="PTHR36617">
    <property type="entry name" value="PROTEIN, PUTATIVE-RELATED"/>
    <property type="match status" value="1"/>
</dbReference>
<dbReference type="PANTHER" id="PTHR36617:SF14">
    <property type="entry name" value="REVERSE TRANSCRIPTASE ZINC-BINDING DOMAIN-CONTAINING PROTEIN"/>
    <property type="match status" value="1"/>
</dbReference>
<dbReference type="Pfam" id="PF13966">
    <property type="entry name" value="zf-RVT"/>
    <property type="match status" value="1"/>
</dbReference>